<evidence type="ECO:0000256" key="7">
    <source>
        <dbReference type="ARBA" id="ARBA00022741"/>
    </source>
</evidence>
<evidence type="ECO:0000313" key="16">
    <source>
        <dbReference type="EMBL" id="PSS18838.1"/>
    </source>
</evidence>
<dbReference type="OrthoDB" id="1668230at2759"/>
<proteinExistence type="predicted"/>
<evidence type="ECO:0000256" key="6">
    <source>
        <dbReference type="ARBA" id="ARBA00022679"/>
    </source>
</evidence>
<dbReference type="Pfam" id="PF00069">
    <property type="entry name" value="Pkinase"/>
    <property type="match status" value="1"/>
</dbReference>
<comment type="catalytic activity">
    <reaction evidence="12">
        <text>L-threonyl-[protein] + ATP = O-phospho-L-threonyl-[protein] + ADP + H(+)</text>
        <dbReference type="Rhea" id="RHEA:46608"/>
        <dbReference type="Rhea" id="RHEA-COMP:11060"/>
        <dbReference type="Rhea" id="RHEA-COMP:11605"/>
        <dbReference type="ChEBI" id="CHEBI:15378"/>
        <dbReference type="ChEBI" id="CHEBI:30013"/>
        <dbReference type="ChEBI" id="CHEBI:30616"/>
        <dbReference type="ChEBI" id="CHEBI:61977"/>
        <dbReference type="ChEBI" id="CHEBI:456216"/>
        <dbReference type="EC" id="2.7.11.1"/>
    </reaction>
</comment>
<evidence type="ECO:0000259" key="15">
    <source>
        <dbReference type="PROSITE" id="PS50011"/>
    </source>
</evidence>
<dbReference type="SUPFAM" id="SSF56112">
    <property type="entry name" value="Protein kinase-like (PK-like)"/>
    <property type="match status" value="1"/>
</dbReference>
<dbReference type="InterPro" id="IPR008266">
    <property type="entry name" value="Tyr_kinase_AS"/>
</dbReference>
<evidence type="ECO:0000256" key="2">
    <source>
        <dbReference type="ARBA" id="ARBA00011534"/>
    </source>
</evidence>
<evidence type="ECO:0000256" key="14">
    <source>
        <dbReference type="SAM" id="MobiDB-lite"/>
    </source>
</evidence>
<dbReference type="InterPro" id="IPR011009">
    <property type="entry name" value="Kinase-like_dom_sf"/>
</dbReference>
<evidence type="ECO:0000256" key="10">
    <source>
        <dbReference type="ARBA" id="ARBA00030980"/>
    </source>
</evidence>
<comment type="subunit">
    <text evidence="2">Component of the EKC/KEOPS complex composed of at least BUD32, CGI121, GON7, KAE1 and PCC1; the whole complex dimerizes.</text>
</comment>
<dbReference type="InterPro" id="IPR051681">
    <property type="entry name" value="Ser/Thr_Kinases-Pseudokinases"/>
</dbReference>
<dbReference type="PANTHER" id="PTHR44329:SF288">
    <property type="entry name" value="MITOGEN-ACTIVATED PROTEIN KINASE KINASE KINASE 20"/>
    <property type="match status" value="1"/>
</dbReference>
<evidence type="ECO:0000256" key="3">
    <source>
        <dbReference type="ARBA" id="ARBA00012513"/>
    </source>
</evidence>
<keyword evidence="8" id="KW-0418">Kinase</keyword>
<dbReference type="Proteomes" id="UP000241818">
    <property type="component" value="Unassembled WGS sequence"/>
</dbReference>
<evidence type="ECO:0000256" key="9">
    <source>
        <dbReference type="ARBA" id="ARBA00022840"/>
    </source>
</evidence>
<dbReference type="GeneID" id="36570746"/>
<keyword evidence="7" id="KW-0547">Nucleotide-binding</keyword>
<name>A0A2T3B2Q3_AMORE</name>
<dbReference type="InterPro" id="IPR000719">
    <property type="entry name" value="Prot_kinase_dom"/>
</dbReference>
<feature type="region of interest" description="Disordered" evidence="14">
    <location>
        <begin position="1"/>
        <end position="23"/>
    </location>
</feature>
<keyword evidence="9" id="KW-0067">ATP-binding</keyword>
<dbReference type="EC" id="2.7.11.1" evidence="3"/>
<evidence type="ECO:0000256" key="11">
    <source>
        <dbReference type="ARBA" id="ARBA00033194"/>
    </source>
</evidence>
<reference evidence="16 17" key="1">
    <citation type="journal article" date="2018" name="New Phytol.">
        <title>Comparative genomics and transcriptomics depict ericoid mycorrhizal fungi as versatile saprotrophs and plant mutualists.</title>
        <authorList>
            <person name="Martino E."/>
            <person name="Morin E."/>
            <person name="Grelet G.A."/>
            <person name="Kuo A."/>
            <person name="Kohler A."/>
            <person name="Daghino S."/>
            <person name="Barry K.W."/>
            <person name="Cichocki N."/>
            <person name="Clum A."/>
            <person name="Dockter R.B."/>
            <person name="Hainaut M."/>
            <person name="Kuo R.C."/>
            <person name="LaButti K."/>
            <person name="Lindahl B.D."/>
            <person name="Lindquist E.A."/>
            <person name="Lipzen A."/>
            <person name="Khouja H.R."/>
            <person name="Magnuson J."/>
            <person name="Murat C."/>
            <person name="Ohm R.A."/>
            <person name="Singer S.W."/>
            <person name="Spatafora J.W."/>
            <person name="Wang M."/>
            <person name="Veneault-Fourrey C."/>
            <person name="Henrissat B."/>
            <person name="Grigoriev I.V."/>
            <person name="Martin F.M."/>
            <person name="Perotto S."/>
        </authorList>
    </citation>
    <scope>NUCLEOTIDE SEQUENCE [LARGE SCALE GENOMIC DNA]</scope>
    <source>
        <strain evidence="16 17">ATCC 22711</strain>
    </source>
</reference>
<evidence type="ECO:0000256" key="5">
    <source>
        <dbReference type="ARBA" id="ARBA00019973"/>
    </source>
</evidence>
<feature type="compositionally biased region" description="Basic and acidic residues" evidence="14">
    <location>
        <begin position="10"/>
        <end position="23"/>
    </location>
</feature>
<accession>A0A2T3B2Q3</accession>
<dbReference type="RefSeq" id="XP_024721190.1">
    <property type="nucleotide sequence ID" value="XM_024862665.1"/>
</dbReference>
<comment type="catalytic activity">
    <reaction evidence="13">
        <text>L-seryl-[protein] + ATP = O-phospho-L-seryl-[protein] + ADP + H(+)</text>
        <dbReference type="Rhea" id="RHEA:17989"/>
        <dbReference type="Rhea" id="RHEA-COMP:9863"/>
        <dbReference type="Rhea" id="RHEA-COMP:11604"/>
        <dbReference type="ChEBI" id="CHEBI:15378"/>
        <dbReference type="ChEBI" id="CHEBI:29999"/>
        <dbReference type="ChEBI" id="CHEBI:30616"/>
        <dbReference type="ChEBI" id="CHEBI:83421"/>
        <dbReference type="ChEBI" id="CHEBI:456216"/>
        <dbReference type="EC" id="2.7.11.1"/>
    </reaction>
</comment>
<dbReference type="CDD" id="cd00180">
    <property type="entry name" value="PKc"/>
    <property type="match status" value="1"/>
</dbReference>
<dbReference type="GO" id="GO:0005524">
    <property type="term" value="F:ATP binding"/>
    <property type="evidence" value="ECO:0007669"/>
    <property type="project" value="UniProtKB-KW"/>
</dbReference>
<evidence type="ECO:0000256" key="8">
    <source>
        <dbReference type="ARBA" id="ARBA00022777"/>
    </source>
</evidence>
<dbReference type="STRING" id="857342.A0A2T3B2Q3"/>
<comment type="function">
    <text evidence="1">Component of the EKC/KEOPS complex that is required for the formation of a threonylcarbamoyl group on adenosine at position 37 (t(6)A37) in tRNAs that read codons beginning with adenine. The complex is probably involved in the transfer of the threonylcarbamoyl moiety of threonylcarbamoyl-AMP (TC-AMP) to the N6 group of A37. BUD32 has ATPase activity in the context of the EKC/KEOPS complex and likely plays a supporting role to the catalytic subunit KAE1. The EKC/KEOPS complex also promotes both telomere uncapping and telomere elongation. The complex is required for efficient recruitment of transcriptional coactivators.</text>
</comment>
<dbReference type="PANTHER" id="PTHR44329">
    <property type="entry name" value="SERINE/THREONINE-PROTEIN KINASE TNNI3K-RELATED"/>
    <property type="match status" value="1"/>
</dbReference>
<protein>
    <recommendedName>
        <fullName evidence="5">EKC/KEOPS complex subunit BUD32</fullName>
        <ecNumber evidence="3">2.7.11.1</ecNumber>
    </recommendedName>
    <alternativeName>
        <fullName evidence="10 11">Atypical Serine/threonine protein kinase BUD32</fullName>
    </alternativeName>
    <alternativeName>
        <fullName evidence="4">EKC/KEOPS complex subunit bud32</fullName>
    </alternativeName>
</protein>
<evidence type="ECO:0000256" key="12">
    <source>
        <dbReference type="ARBA" id="ARBA00047899"/>
    </source>
</evidence>
<gene>
    <name evidence="16" type="ORF">M430DRAFT_140475</name>
</gene>
<dbReference type="EMBL" id="KZ679011">
    <property type="protein sequence ID" value="PSS18838.1"/>
    <property type="molecule type" value="Genomic_DNA"/>
</dbReference>
<dbReference type="PROSITE" id="PS50011">
    <property type="entry name" value="PROTEIN_KINASE_DOM"/>
    <property type="match status" value="1"/>
</dbReference>
<evidence type="ECO:0000256" key="4">
    <source>
        <dbReference type="ARBA" id="ARBA00013948"/>
    </source>
</evidence>
<dbReference type="Gene3D" id="1.10.510.10">
    <property type="entry name" value="Transferase(Phosphotransferase) domain 1"/>
    <property type="match status" value="1"/>
</dbReference>
<evidence type="ECO:0000256" key="1">
    <source>
        <dbReference type="ARBA" id="ARBA00003747"/>
    </source>
</evidence>
<feature type="domain" description="Protein kinase" evidence="15">
    <location>
        <begin position="62"/>
        <end position="308"/>
    </location>
</feature>
<keyword evidence="17" id="KW-1185">Reference proteome</keyword>
<evidence type="ECO:0000256" key="13">
    <source>
        <dbReference type="ARBA" id="ARBA00048679"/>
    </source>
</evidence>
<dbReference type="AlphaFoldDB" id="A0A2T3B2Q3"/>
<dbReference type="PROSITE" id="PS00109">
    <property type="entry name" value="PROTEIN_KINASE_TYR"/>
    <property type="match status" value="1"/>
</dbReference>
<dbReference type="InParanoid" id="A0A2T3B2Q3"/>
<organism evidence="16 17">
    <name type="scientific">Amorphotheca resinae ATCC 22711</name>
    <dbReference type="NCBI Taxonomy" id="857342"/>
    <lineage>
        <taxon>Eukaryota</taxon>
        <taxon>Fungi</taxon>
        <taxon>Dikarya</taxon>
        <taxon>Ascomycota</taxon>
        <taxon>Pezizomycotina</taxon>
        <taxon>Leotiomycetes</taxon>
        <taxon>Helotiales</taxon>
        <taxon>Amorphothecaceae</taxon>
        <taxon>Amorphotheca</taxon>
    </lineage>
</organism>
<evidence type="ECO:0000313" key="17">
    <source>
        <dbReference type="Proteomes" id="UP000241818"/>
    </source>
</evidence>
<sequence>MSSITSSRILPDHKEESPSEDIKSNVSITVRETGPAIAKPAGIASLFGKTEYIGGIETSYRKSRGQTISGGLSGLIERLPSGDIVKSPWLGSRATQSRSDITLEYQIYKRLGPHPRLVRIIAWDSEECALTIEYMSNGCLKDYLCAHNDEISETQRLRWIREAAEGVHLLHSAGVFHCDIAPKNFLLDADLSLKIADFGSSSLDGSRPSGCASTRFITPDFTFRTPPTVQEDLYALGSTMYNIMTGKAPYQELESDEVERRYCAQDFPDITDIPCGKIIQRCWRSDVVSAQEVCDFVERYINKETLQG</sequence>
<keyword evidence="6" id="KW-0808">Transferase</keyword>
<dbReference type="GO" id="GO:0004674">
    <property type="term" value="F:protein serine/threonine kinase activity"/>
    <property type="evidence" value="ECO:0007669"/>
    <property type="project" value="UniProtKB-EC"/>
</dbReference>